<protein>
    <submittedName>
        <fullName evidence="3">Transposase</fullName>
    </submittedName>
</protein>
<dbReference type="NCBIfam" id="NF033551">
    <property type="entry name" value="transpos_IS1182"/>
    <property type="match status" value="1"/>
</dbReference>
<dbReference type="Proteomes" id="UP000000742">
    <property type="component" value="Chromosome"/>
</dbReference>
<dbReference type="PANTHER" id="PTHR33408">
    <property type="entry name" value="TRANSPOSASE"/>
    <property type="match status" value="1"/>
</dbReference>
<reference evidence="3 4" key="1">
    <citation type="journal article" date="2008" name="Genome Biol.">
        <title>Encapsulated in silica: genome, proteome and physiology of the thermophilic bacterium Anoxybacillus flavithermus WK1.</title>
        <authorList>
            <person name="Saw J.H."/>
            <person name="Mountain B.W."/>
            <person name="Feng L."/>
            <person name="Omelchenko M.V."/>
            <person name="Hou S."/>
            <person name="Saito J.A."/>
            <person name="Stott M.B."/>
            <person name="Li D."/>
            <person name="Zhao G."/>
            <person name="Wu J."/>
            <person name="Galperin M.Y."/>
            <person name="Koonin E.V."/>
            <person name="Makarova K.S."/>
            <person name="Wolf Y.I."/>
            <person name="Rigden D.J."/>
            <person name="Dunfield P.F."/>
            <person name="Wang L."/>
            <person name="Alam M."/>
        </authorList>
    </citation>
    <scope>NUCLEOTIDE SEQUENCE [LARGE SCALE GENOMIC DNA]</scope>
    <source>
        <strain evidence="4">DSM 21510 / WK1</strain>
    </source>
</reference>
<feature type="domain" description="Transposase DDE" evidence="2">
    <location>
        <begin position="350"/>
        <end position="463"/>
    </location>
</feature>
<name>B7GJ01_ANOFW</name>
<gene>
    <name evidence="3" type="ordered locus">Aflv_0163</name>
</gene>
<dbReference type="EMBL" id="CP000922">
    <property type="protein sequence ID" value="ACJ32547.1"/>
    <property type="molecule type" value="Genomic_DNA"/>
</dbReference>
<dbReference type="AlphaFoldDB" id="B7GJ01"/>
<dbReference type="HOGENOM" id="CLU_021293_2_3_9"/>
<evidence type="ECO:0000313" key="3">
    <source>
        <dbReference type="EMBL" id="ACJ32547.1"/>
    </source>
</evidence>
<feature type="domain" description="Transposase InsH N-terminal" evidence="1">
    <location>
        <begin position="48"/>
        <end position="139"/>
    </location>
</feature>
<dbReference type="InterPro" id="IPR025668">
    <property type="entry name" value="Tnp_DDE_dom"/>
</dbReference>
<evidence type="ECO:0000259" key="2">
    <source>
        <dbReference type="Pfam" id="PF13751"/>
    </source>
</evidence>
<sequence>MKNDFVKDKIVFLLYYFRETKWIRRYSAMYFSFSKLDLQKKRQAYKTMYDRNHLLVKIDKVMDWNYVYSLLKPFYSENTGRPSIDPLVFVKILIIQYVEGFRSVRFTCKQIQQHITYRWFLGLSMDDSVPCHSSVSKFLRHRVDPTVWEALFDHVLLQIQKEGFLSPETWAADETELKANANKRKRVKVVQTVIEKEDEDVLQLLNEKRLQHGKKPLPPKPPKEVEKEIICSTTDPDAGLSVKHDPRGLFAFHDHRIVETMHNFILDAHVTSANVLGHRVLMERIERVEQRIGYVPEEIALDAGYYNARLGRELENKGIGAYVSYRRFHRKEHPNCRSIHFRLVEEDVYVCPCGVKFTYSTSTRAGYHEYKPSVKGSCTGCPAARGKGDRVLRISVHQEVYEQMRKRRLSLRGKVLRLVRPATIERSFAESKELHGLRFARYRGVQYVQIQVWITAMIQNLKKWIKLRSLQSQGIDLTYHT</sequence>
<dbReference type="InterPro" id="IPR008490">
    <property type="entry name" value="Transposase_InsH_N"/>
</dbReference>
<evidence type="ECO:0000313" key="4">
    <source>
        <dbReference type="Proteomes" id="UP000000742"/>
    </source>
</evidence>
<dbReference type="PANTHER" id="PTHR33408:SF2">
    <property type="entry name" value="TRANSPOSASE DDE DOMAIN-CONTAINING PROTEIN"/>
    <property type="match status" value="1"/>
</dbReference>
<evidence type="ECO:0000259" key="1">
    <source>
        <dbReference type="Pfam" id="PF05598"/>
    </source>
</evidence>
<dbReference type="Pfam" id="PF13751">
    <property type="entry name" value="DDE_Tnp_1_6"/>
    <property type="match status" value="1"/>
</dbReference>
<accession>B7GJ01</accession>
<dbReference type="KEGG" id="afl:Aflv_0163"/>
<dbReference type="Pfam" id="PF05598">
    <property type="entry name" value="DUF772"/>
    <property type="match status" value="1"/>
</dbReference>
<dbReference type="InterPro" id="IPR047629">
    <property type="entry name" value="IS1182_transpos"/>
</dbReference>
<dbReference type="STRING" id="491915.Aflv_0163"/>
<organism evidence="3 4">
    <name type="scientific">Anoxybacillus flavithermus (strain DSM 21510 / WK1)</name>
    <dbReference type="NCBI Taxonomy" id="491915"/>
    <lineage>
        <taxon>Bacteria</taxon>
        <taxon>Bacillati</taxon>
        <taxon>Bacillota</taxon>
        <taxon>Bacilli</taxon>
        <taxon>Bacillales</taxon>
        <taxon>Anoxybacillaceae</taxon>
        <taxon>Anoxybacillus</taxon>
    </lineage>
</organism>
<proteinExistence type="predicted"/>
<dbReference type="eggNOG" id="COG3039">
    <property type="taxonomic scope" value="Bacteria"/>
</dbReference>